<protein>
    <recommendedName>
        <fullName evidence="2">RNA 2',3'-cyclic phosphodiesterase</fullName>
        <shortName evidence="2">RNA 2',3'-CPDase</shortName>
        <ecNumber evidence="2">3.1.4.58</ecNumber>
    </recommendedName>
</protein>
<dbReference type="InterPro" id="IPR009097">
    <property type="entry name" value="Cyclic_Pdiesterase"/>
</dbReference>
<dbReference type="GO" id="GO:0004113">
    <property type="term" value="F:2',3'-cyclic-nucleotide 3'-phosphodiesterase activity"/>
    <property type="evidence" value="ECO:0007669"/>
    <property type="project" value="InterPro"/>
</dbReference>
<dbReference type="PANTHER" id="PTHR35561">
    <property type="entry name" value="RNA 2',3'-CYCLIC PHOSPHODIESTERASE"/>
    <property type="match status" value="1"/>
</dbReference>
<name>A0A917VZ68_9BACL</name>
<keyword evidence="4" id="KW-1185">Reference proteome</keyword>
<dbReference type="EMBL" id="BMOK01000001">
    <property type="protein sequence ID" value="GGL42447.1"/>
    <property type="molecule type" value="Genomic_DNA"/>
</dbReference>
<dbReference type="Proteomes" id="UP000654670">
    <property type="component" value="Unassembled WGS sequence"/>
</dbReference>
<comment type="function">
    <text evidence="2">Hydrolyzes RNA 2',3'-cyclic phosphodiester to an RNA 2'-phosphomonoester.</text>
</comment>
<dbReference type="GO" id="GO:0008664">
    <property type="term" value="F:RNA 2',3'-cyclic 3'-phosphodiesterase activity"/>
    <property type="evidence" value="ECO:0007669"/>
    <property type="project" value="UniProtKB-EC"/>
</dbReference>
<dbReference type="NCBIfam" id="TIGR02258">
    <property type="entry name" value="2_5_ligase"/>
    <property type="match status" value="1"/>
</dbReference>
<evidence type="ECO:0000313" key="3">
    <source>
        <dbReference type="EMBL" id="GGL42447.1"/>
    </source>
</evidence>
<dbReference type="SUPFAM" id="SSF55144">
    <property type="entry name" value="LigT-like"/>
    <property type="match status" value="1"/>
</dbReference>
<feature type="short sequence motif" description="HXTX 1" evidence="2">
    <location>
        <begin position="42"/>
        <end position="45"/>
    </location>
</feature>
<dbReference type="HAMAP" id="MF_01940">
    <property type="entry name" value="RNA_CPDase"/>
    <property type="match status" value="1"/>
</dbReference>
<accession>A0A917VZ68</accession>
<organism evidence="3 4">
    <name type="scientific">Sporolactobacillus putidus</name>
    <dbReference type="NCBI Taxonomy" id="492735"/>
    <lineage>
        <taxon>Bacteria</taxon>
        <taxon>Bacillati</taxon>
        <taxon>Bacillota</taxon>
        <taxon>Bacilli</taxon>
        <taxon>Bacillales</taxon>
        <taxon>Sporolactobacillaceae</taxon>
        <taxon>Sporolactobacillus</taxon>
    </lineage>
</organism>
<proteinExistence type="inferred from homology"/>
<reference evidence="3" key="2">
    <citation type="submission" date="2020-09" db="EMBL/GenBank/DDBJ databases">
        <authorList>
            <person name="Sun Q."/>
            <person name="Ohkuma M."/>
        </authorList>
    </citation>
    <scope>NUCLEOTIDE SEQUENCE</scope>
    <source>
        <strain evidence="3">JCM 15325</strain>
    </source>
</reference>
<dbReference type="InterPro" id="IPR004175">
    <property type="entry name" value="RNA_CPDase"/>
</dbReference>
<comment type="catalytic activity">
    <reaction evidence="2">
        <text>a 3'-end 2',3'-cyclophospho-ribonucleotide-RNA + H2O = a 3'-end 2'-phospho-ribonucleotide-RNA + H(+)</text>
        <dbReference type="Rhea" id="RHEA:11828"/>
        <dbReference type="Rhea" id="RHEA-COMP:10464"/>
        <dbReference type="Rhea" id="RHEA-COMP:17353"/>
        <dbReference type="ChEBI" id="CHEBI:15377"/>
        <dbReference type="ChEBI" id="CHEBI:15378"/>
        <dbReference type="ChEBI" id="CHEBI:83064"/>
        <dbReference type="ChEBI" id="CHEBI:173113"/>
        <dbReference type="EC" id="3.1.4.58"/>
    </reaction>
</comment>
<feature type="short sequence motif" description="HXTX 2" evidence="2">
    <location>
        <begin position="128"/>
        <end position="131"/>
    </location>
</feature>
<dbReference type="AlphaFoldDB" id="A0A917VZ68"/>
<dbReference type="Gene3D" id="3.90.1140.10">
    <property type="entry name" value="Cyclic phosphodiesterase"/>
    <property type="match status" value="1"/>
</dbReference>
<dbReference type="PANTHER" id="PTHR35561:SF1">
    <property type="entry name" value="RNA 2',3'-CYCLIC PHOSPHODIESTERASE"/>
    <property type="match status" value="1"/>
</dbReference>
<feature type="active site" description="Proton donor" evidence="2">
    <location>
        <position position="42"/>
    </location>
</feature>
<dbReference type="EC" id="3.1.4.58" evidence="2"/>
<feature type="active site" description="Proton acceptor" evidence="2">
    <location>
        <position position="128"/>
    </location>
</feature>
<reference evidence="3" key="1">
    <citation type="journal article" date="2014" name="Int. J. Syst. Evol. Microbiol.">
        <title>Complete genome sequence of Corynebacterium casei LMG S-19264T (=DSM 44701T), isolated from a smear-ripened cheese.</title>
        <authorList>
            <consortium name="US DOE Joint Genome Institute (JGI-PGF)"/>
            <person name="Walter F."/>
            <person name="Albersmeier A."/>
            <person name="Kalinowski J."/>
            <person name="Ruckert C."/>
        </authorList>
    </citation>
    <scope>NUCLEOTIDE SEQUENCE</scope>
    <source>
        <strain evidence="3">JCM 15325</strain>
    </source>
</reference>
<dbReference type="RefSeq" id="WP_188801158.1">
    <property type="nucleotide sequence ID" value="NZ_BMOK01000001.1"/>
</dbReference>
<keyword evidence="1 2" id="KW-0378">Hydrolase</keyword>
<comment type="similarity">
    <text evidence="2">Belongs to the 2H phosphoesterase superfamily. ThpR family.</text>
</comment>
<dbReference type="Pfam" id="PF13563">
    <property type="entry name" value="2_5_RNA_ligase2"/>
    <property type="match status" value="1"/>
</dbReference>
<gene>
    <name evidence="3" type="primary">ytlP</name>
    <name evidence="3" type="ORF">GCM10007968_02980</name>
</gene>
<evidence type="ECO:0000256" key="1">
    <source>
        <dbReference type="ARBA" id="ARBA00022801"/>
    </source>
</evidence>
<comment type="caution">
    <text evidence="3">The sequence shown here is derived from an EMBL/GenBank/DDBJ whole genome shotgun (WGS) entry which is preliminary data.</text>
</comment>
<sequence>MSDHYFLAIPVPNKAGRLLVSNTDRLRRECVYRYWTDFRDCHITLFFFGALAPGKVERISHSMELLARETAPFAITVSEMAGFGEKLHPRVIYAGLEPSTELFQLRARAAGILSSQDFSLDRRPFKPHITLAKKWQSGTFAGATDGDPARSGLSWIADCMVLYAVRPDQLPRYLPAKHFLFIGR</sequence>
<evidence type="ECO:0000256" key="2">
    <source>
        <dbReference type="HAMAP-Rule" id="MF_01940"/>
    </source>
</evidence>
<evidence type="ECO:0000313" key="4">
    <source>
        <dbReference type="Proteomes" id="UP000654670"/>
    </source>
</evidence>